<reference evidence="1" key="1">
    <citation type="submission" date="2022-11" db="EMBL/GenBank/DDBJ databases">
        <authorList>
            <person name="Scott C."/>
            <person name="Bruce N."/>
        </authorList>
    </citation>
    <scope>NUCLEOTIDE SEQUENCE</scope>
</reference>
<gene>
    <name evidence="1" type="ORF">PPNO1_LOCUS7125</name>
</gene>
<dbReference type="Proteomes" id="UP000838763">
    <property type="component" value="Unassembled WGS sequence"/>
</dbReference>
<proteinExistence type="predicted"/>
<evidence type="ECO:0000313" key="1">
    <source>
        <dbReference type="EMBL" id="CAI4217518.1"/>
    </source>
</evidence>
<evidence type="ECO:0000313" key="2">
    <source>
        <dbReference type="Proteomes" id="UP000838763"/>
    </source>
</evidence>
<dbReference type="AlphaFoldDB" id="A0A9P1H7M8"/>
<accession>A0A9P1H7M8</accession>
<keyword evidence="2" id="KW-1185">Reference proteome</keyword>
<dbReference type="EMBL" id="CALLCH030000016">
    <property type="protein sequence ID" value="CAI4217518.1"/>
    <property type="molecule type" value="Genomic_DNA"/>
</dbReference>
<organism evidence="1 2">
    <name type="scientific">Parascedosporium putredinis</name>
    <dbReference type="NCBI Taxonomy" id="1442378"/>
    <lineage>
        <taxon>Eukaryota</taxon>
        <taxon>Fungi</taxon>
        <taxon>Dikarya</taxon>
        <taxon>Ascomycota</taxon>
        <taxon>Pezizomycotina</taxon>
        <taxon>Sordariomycetes</taxon>
        <taxon>Hypocreomycetidae</taxon>
        <taxon>Microascales</taxon>
        <taxon>Microascaceae</taxon>
        <taxon>Parascedosporium</taxon>
    </lineage>
</organism>
<name>A0A9P1H7M8_9PEZI</name>
<comment type="caution">
    <text evidence="1">The sequence shown here is derived from an EMBL/GenBank/DDBJ whole genome shotgun (WGS) entry which is preliminary data.</text>
</comment>
<protein>
    <submittedName>
        <fullName evidence="1">Uncharacterized protein</fullName>
    </submittedName>
</protein>
<sequence length="232" mass="25095">MFPSRSGPVSVKAVLEGPARQEYCPGNLKDKGCGAVLDGSCIDEEFALSLGLPIMPYRPGSGARYAEPLLVVEQPASPAGFLIAKLSVQVVPDLFKRWHVKFSFGPRAQESILKQLHRDATGALAALTAPPYMLDGPHLSPLVDSALSMSMSSHVSNNSTITGSENIQPLQSYPPHTNSLHVLEGAEATWSGPFPETPAPTANQFHDLTAQVPYPCRASRGFDYSKWCLFRF</sequence>